<evidence type="ECO:0000256" key="12">
    <source>
        <dbReference type="ARBA" id="ARBA00023026"/>
    </source>
</evidence>
<evidence type="ECO:0000256" key="10">
    <source>
        <dbReference type="ARBA" id="ARBA00022777"/>
    </source>
</evidence>
<evidence type="ECO:0000256" key="4">
    <source>
        <dbReference type="ARBA" id="ARBA00022553"/>
    </source>
</evidence>
<keyword evidence="16" id="KW-1185">Reference proteome</keyword>
<reference evidence="15 16" key="1">
    <citation type="submission" date="2023-07" db="EMBL/GenBank/DDBJ databases">
        <title>Sorghum-associated microbial communities from plants grown in Nebraska, USA.</title>
        <authorList>
            <person name="Schachtman D."/>
        </authorList>
    </citation>
    <scope>NUCLEOTIDE SEQUENCE [LARGE SCALE GENOMIC DNA]</scope>
    <source>
        <strain evidence="15 16">DS1307</strain>
    </source>
</reference>
<feature type="domain" description="PAS" evidence="13">
    <location>
        <begin position="189"/>
        <end position="259"/>
    </location>
</feature>
<keyword evidence="9" id="KW-0547">Nucleotide-binding</keyword>
<proteinExistence type="predicted"/>
<evidence type="ECO:0000313" key="16">
    <source>
        <dbReference type="Proteomes" id="UP001241472"/>
    </source>
</evidence>
<evidence type="ECO:0000256" key="11">
    <source>
        <dbReference type="ARBA" id="ARBA00022840"/>
    </source>
</evidence>
<keyword evidence="10" id="KW-0418">Kinase</keyword>
<dbReference type="InterPro" id="IPR013656">
    <property type="entry name" value="PAS_4"/>
</dbReference>
<dbReference type="InterPro" id="IPR000700">
    <property type="entry name" value="PAS-assoc_C"/>
</dbReference>
<dbReference type="InterPro" id="IPR036890">
    <property type="entry name" value="HATPase_C_sf"/>
</dbReference>
<sequence length="505" mass="55291">MLLDPNDTCKMANAITWDEEERSAALQSYDVLDTPREEDFDDLARVASEICGAPIAVVNLVDTTRQFFKAEVGLGVRSTPLETAFCRHALLLEDTMVVPDATKDPRFDGSPLVTEAPHIRAYAGALLKTPEGLPIGTVCVLDYEVREFTDQQIKMLKFLARQTMAQLELRKRIALQRRLLHRARKAEQEKANFERVVRQASDFIGIADERGEVIFLNDAARGLVGLPADALPPKVVTDYVVEADREAFLEEVKPALKSGQSYERELRLRNFATAEEVPALFTMFPVRDGEGDLIGYGVVTKDITAQKEEDERKAQIMAEAAHRIKNTLAIVQAIVAQTLRSARSLEESRDAIMKRVGALAAAQDILTGAQGSAADIMSVVAGALAPHDGGNGRVSWEGTDHPLESPQAIGLSLALHELATNAAKYGALSGDAGRVDIKWHVDPDGSFRLDWTERDGPAVTTPSATGFGSRLIQRMIGPYFQGSTTLEFPPEGARFRLAGKISRRS</sequence>
<dbReference type="SUPFAM" id="SSF55785">
    <property type="entry name" value="PYP-like sensor domain (PAS domain)"/>
    <property type="match status" value="1"/>
</dbReference>
<dbReference type="SUPFAM" id="SSF55781">
    <property type="entry name" value="GAF domain-like"/>
    <property type="match status" value="1"/>
</dbReference>
<dbReference type="PROSITE" id="PS50112">
    <property type="entry name" value="PAS"/>
    <property type="match status" value="1"/>
</dbReference>
<dbReference type="EMBL" id="JAUSRF010000022">
    <property type="protein sequence ID" value="MDP9840091.1"/>
    <property type="molecule type" value="Genomic_DNA"/>
</dbReference>
<dbReference type="InterPro" id="IPR029016">
    <property type="entry name" value="GAF-like_dom_sf"/>
</dbReference>
<evidence type="ECO:0000313" key="15">
    <source>
        <dbReference type="EMBL" id="MDP9840091.1"/>
    </source>
</evidence>
<evidence type="ECO:0000256" key="9">
    <source>
        <dbReference type="ARBA" id="ARBA00022741"/>
    </source>
</evidence>
<evidence type="ECO:0000256" key="8">
    <source>
        <dbReference type="ARBA" id="ARBA00022737"/>
    </source>
</evidence>
<dbReference type="InterPro" id="IPR003018">
    <property type="entry name" value="GAF"/>
</dbReference>
<evidence type="ECO:0000259" key="13">
    <source>
        <dbReference type="PROSITE" id="PS50112"/>
    </source>
</evidence>
<name>A0ABT9Q039_9HYPH</name>
<dbReference type="CDD" id="cd00130">
    <property type="entry name" value="PAS"/>
    <property type="match status" value="1"/>
</dbReference>
<dbReference type="SMART" id="SM00065">
    <property type="entry name" value="GAF"/>
    <property type="match status" value="1"/>
</dbReference>
<dbReference type="Gene3D" id="3.30.565.10">
    <property type="entry name" value="Histidine kinase-like ATPase, C-terminal domain"/>
    <property type="match status" value="1"/>
</dbReference>
<dbReference type="Pfam" id="PF08448">
    <property type="entry name" value="PAS_4"/>
    <property type="match status" value="1"/>
</dbReference>
<dbReference type="PANTHER" id="PTHR41523">
    <property type="entry name" value="TWO-COMPONENT SYSTEM SENSOR PROTEIN"/>
    <property type="match status" value="1"/>
</dbReference>
<dbReference type="PROSITE" id="PS50113">
    <property type="entry name" value="PAC"/>
    <property type="match status" value="1"/>
</dbReference>
<dbReference type="Proteomes" id="UP001241472">
    <property type="component" value="Unassembled WGS sequence"/>
</dbReference>
<keyword evidence="12" id="KW-0843">Virulence</keyword>
<evidence type="ECO:0000256" key="3">
    <source>
        <dbReference type="ARBA" id="ARBA00021740"/>
    </source>
</evidence>
<comment type="caution">
    <text evidence="15">The sequence shown here is derived from an EMBL/GenBank/DDBJ whole genome shotgun (WGS) entry which is preliminary data.</text>
</comment>
<dbReference type="SMART" id="SM00091">
    <property type="entry name" value="PAS"/>
    <property type="match status" value="1"/>
</dbReference>
<keyword evidence="4" id="KW-0597">Phosphoprotein</keyword>
<accession>A0ABT9Q039</accession>
<dbReference type="Pfam" id="PF07536">
    <property type="entry name" value="HWE_HK"/>
    <property type="match status" value="1"/>
</dbReference>
<comment type="catalytic activity">
    <reaction evidence="1">
        <text>ATP + protein L-histidine = ADP + protein N-phospho-L-histidine.</text>
        <dbReference type="EC" id="2.7.13.3"/>
    </reaction>
</comment>
<dbReference type="RefSeq" id="WP_306839369.1">
    <property type="nucleotide sequence ID" value="NZ_JAUSRF010000022.1"/>
</dbReference>
<dbReference type="PANTHER" id="PTHR41523:SF8">
    <property type="entry name" value="ETHYLENE RESPONSE SENSOR PROTEIN"/>
    <property type="match status" value="1"/>
</dbReference>
<evidence type="ECO:0000259" key="14">
    <source>
        <dbReference type="PROSITE" id="PS50113"/>
    </source>
</evidence>
<dbReference type="InterPro" id="IPR011102">
    <property type="entry name" value="Sig_transdc_His_kinase_HWE"/>
</dbReference>
<keyword evidence="11" id="KW-0067">ATP-binding</keyword>
<dbReference type="InterPro" id="IPR000014">
    <property type="entry name" value="PAS"/>
</dbReference>
<feature type="domain" description="PAC" evidence="14">
    <location>
        <begin position="262"/>
        <end position="315"/>
    </location>
</feature>
<dbReference type="Pfam" id="PF01590">
    <property type="entry name" value="GAF"/>
    <property type="match status" value="1"/>
</dbReference>
<evidence type="ECO:0000256" key="2">
    <source>
        <dbReference type="ARBA" id="ARBA00012438"/>
    </source>
</evidence>
<keyword evidence="5" id="KW-0285">Flavoprotein</keyword>
<keyword evidence="8" id="KW-0677">Repeat</keyword>
<keyword evidence="6" id="KW-0288">FMN</keyword>
<dbReference type="SMART" id="SM00911">
    <property type="entry name" value="HWE_HK"/>
    <property type="match status" value="1"/>
</dbReference>
<protein>
    <recommendedName>
        <fullName evidence="3">Blue-light-activated histidine kinase</fullName>
        <ecNumber evidence="2">2.7.13.3</ecNumber>
    </recommendedName>
</protein>
<keyword evidence="7" id="KW-0808">Transferase</keyword>
<dbReference type="EC" id="2.7.13.3" evidence="2"/>
<gene>
    <name evidence="15" type="ORF">J2T09_004871</name>
</gene>
<evidence type="ECO:0000256" key="6">
    <source>
        <dbReference type="ARBA" id="ARBA00022643"/>
    </source>
</evidence>
<dbReference type="InterPro" id="IPR035965">
    <property type="entry name" value="PAS-like_dom_sf"/>
</dbReference>
<evidence type="ECO:0000256" key="1">
    <source>
        <dbReference type="ARBA" id="ARBA00000085"/>
    </source>
</evidence>
<dbReference type="Gene3D" id="3.30.450.40">
    <property type="match status" value="1"/>
</dbReference>
<dbReference type="NCBIfam" id="TIGR00229">
    <property type="entry name" value="sensory_box"/>
    <property type="match status" value="1"/>
</dbReference>
<organism evidence="15 16">
    <name type="scientific">Neorhizobium huautlense</name>
    <dbReference type="NCBI Taxonomy" id="67774"/>
    <lineage>
        <taxon>Bacteria</taxon>
        <taxon>Pseudomonadati</taxon>
        <taxon>Pseudomonadota</taxon>
        <taxon>Alphaproteobacteria</taxon>
        <taxon>Hyphomicrobiales</taxon>
        <taxon>Rhizobiaceae</taxon>
        <taxon>Rhizobium/Agrobacterium group</taxon>
        <taxon>Neorhizobium</taxon>
    </lineage>
</organism>
<evidence type="ECO:0000256" key="7">
    <source>
        <dbReference type="ARBA" id="ARBA00022679"/>
    </source>
</evidence>
<dbReference type="Gene3D" id="3.30.450.20">
    <property type="entry name" value="PAS domain"/>
    <property type="match status" value="1"/>
</dbReference>
<evidence type="ECO:0000256" key="5">
    <source>
        <dbReference type="ARBA" id="ARBA00022630"/>
    </source>
</evidence>